<name>A0A848GBF4_9RHOO</name>
<keyword evidence="2 4" id="KW-0807">Transducer</keyword>
<keyword evidence="5" id="KW-1133">Transmembrane helix</keyword>
<dbReference type="PANTHER" id="PTHR32089:SF112">
    <property type="entry name" value="LYSOZYME-LIKE PROTEIN-RELATED"/>
    <property type="match status" value="1"/>
</dbReference>
<comment type="similarity">
    <text evidence="3">Belongs to the methyl-accepting chemotaxis (MCP) protein family.</text>
</comment>
<evidence type="ECO:0000259" key="7">
    <source>
        <dbReference type="PROSITE" id="PS50885"/>
    </source>
</evidence>
<evidence type="ECO:0000256" key="1">
    <source>
        <dbReference type="ARBA" id="ARBA00004370"/>
    </source>
</evidence>
<feature type="transmembrane region" description="Helical" evidence="5">
    <location>
        <begin position="184"/>
        <end position="207"/>
    </location>
</feature>
<proteinExistence type="inferred from homology"/>
<organism evidence="8 9">
    <name type="scientific">Zoogloea dura</name>
    <dbReference type="NCBI Taxonomy" id="2728840"/>
    <lineage>
        <taxon>Bacteria</taxon>
        <taxon>Pseudomonadati</taxon>
        <taxon>Pseudomonadota</taxon>
        <taxon>Betaproteobacteria</taxon>
        <taxon>Rhodocyclales</taxon>
        <taxon>Zoogloeaceae</taxon>
        <taxon>Zoogloea</taxon>
    </lineage>
</organism>
<dbReference type="PRINTS" id="PR00260">
    <property type="entry name" value="CHEMTRNSDUCR"/>
</dbReference>
<dbReference type="Gene3D" id="3.30.450.290">
    <property type="match status" value="1"/>
</dbReference>
<dbReference type="SUPFAM" id="SSF58104">
    <property type="entry name" value="Methyl-accepting chemotaxis protein (MCP) signaling domain"/>
    <property type="match status" value="1"/>
</dbReference>
<dbReference type="GO" id="GO:0007165">
    <property type="term" value="P:signal transduction"/>
    <property type="evidence" value="ECO:0007669"/>
    <property type="project" value="UniProtKB-KW"/>
</dbReference>
<feature type="domain" description="HAMP" evidence="7">
    <location>
        <begin position="209"/>
        <end position="263"/>
    </location>
</feature>
<feature type="transmembrane region" description="Helical" evidence="5">
    <location>
        <begin position="9"/>
        <end position="31"/>
    </location>
</feature>
<dbReference type="SMART" id="SM00283">
    <property type="entry name" value="MA"/>
    <property type="match status" value="1"/>
</dbReference>
<dbReference type="Pfam" id="PF00672">
    <property type="entry name" value="HAMP"/>
    <property type="match status" value="1"/>
</dbReference>
<comment type="subcellular location">
    <subcellularLocation>
        <location evidence="1">Membrane</location>
    </subcellularLocation>
</comment>
<dbReference type="InterPro" id="IPR003660">
    <property type="entry name" value="HAMP_dom"/>
</dbReference>
<feature type="domain" description="Methyl-accepting transducer" evidence="6">
    <location>
        <begin position="268"/>
        <end position="504"/>
    </location>
</feature>
<keyword evidence="5" id="KW-0812">Transmembrane</keyword>
<protein>
    <submittedName>
        <fullName evidence="8">Methyl-accepting chemotaxis protein</fullName>
    </submittedName>
</protein>
<keyword evidence="9" id="KW-1185">Reference proteome</keyword>
<evidence type="ECO:0000313" key="8">
    <source>
        <dbReference type="EMBL" id="NML28710.1"/>
    </source>
</evidence>
<dbReference type="EMBL" id="JABBGA010000033">
    <property type="protein sequence ID" value="NML28710.1"/>
    <property type="molecule type" value="Genomic_DNA"/>
</dbReference>
<evidence type="ECO:0000256" key="4">
    <source>
        <dbReference type="PROSITE-ProRule" id="PRU00284"/>
    </source>
</evidence>
<dbReference type="PROSITE" id="PS50111">
    <property type="entry name" value="CHEMOTAXIS_TRANSDUC_2"/>
    <property type="match status" value="1"/>
</dbReference>
<evidence type="ECO:0000256" key="3">
    <source>
        <dbReference type="ARBA" id="ARBA00029447"/>
    </source>
</evidence>
<accession>A0A848GBF4</accession>
<evidence type="ECO:0000259" key="6">
    <source>
        <dbReference type="PROSITE" id="PS50111"/>
    </source>
</evidence>
<sequence>MRKLADTPIWLRLTGAIWLMLVIAWGGMIAWETRVNRDTAIAQAQDFAHSVHEMTMAGLTGMMITGTVGQREVFLDQIKQLSIIQDLVVIRGEGVSKQFGPGNRPQPPLDEDEKAALGSGKEVIRVERDPKHGEYLRVVKPALAAENYLGKNCMGCHQVAAGTPLGLVSMKVSLDKVNAAVDSFMWKSIFAALIVSLPLILFVVMFIRRFVVSPLEAMNASLEEIAKGEGDLTRRLAVAGRDEIGRTASTFNEMLGTIAQLVRHVSESAARVTGSAHQLSASAGRVAEGSHNQNAQSVNAAASVEQMAANIASVATSAERVHQRSQESLRRAHEGSKTLESLVAEVSHAEDAVRQMADSVEQFVQSTTSITAMTQEVRDIAEQTNLLALNAAIEAARAGEQGRGFAVVADEVRKLAEKSARSAGEIDAVTSTLSKQSVAVRESIHRGLDHLASSRSAVGVVSGTIAAANESVVEVGQGLDEIAEATEQQRAASAALANSIENIAAMARENNESVEATANAARDMEELAGQLQQTVSRFRV</sequence>
<dbReference type="PANTHER" id="PTHR32089">
    <property type="entry name" value="METHYL-ACCEPTING CHEMOTAXIS PROTEIN MCPB"/>
    <property type="match status" value="1"/>
</dbReference>
<dbReference type="GO" id="GO:0016020">
    <property type="term" value="C:membrane"/>
    <property type="evidence" value="ECO:0007669"/>
    <property type="project" value="UniProtKB-SubCell"/>
</dbReference>
<dbReference type="FunFam" id="1.10.287.950:FF:000001">
    <property type="entry name" value="Methyl-accepting chemotaxis sensory transducer"/>
    <property type="match status" value="1"/>
</dbReference>
<evidence type="ECO:0000256" key="5">
    <source>
        <dbReference type="SAM" id="Phobius"/>
    </source>
</evidence>
<dbReference type="Gene3D" id="1.10.287.950">
    <property type="entry name" value="Methyl-accepting chemotaxis protein"/>
    <property type="match status" value="1"/>
</dbReference>
<dbReference type="PROSITE" id="PS50885">
    <property type="entry name" value="HAMP"/>
    <property type="match status" value="1"/>
</dbReference>
<keyword evidence="5" id="KW-0472">Membrane</keyword>
<dbReference type="RefSeq" id="WP_169148231.1">
    <property type="nucleotide sequence ID" value="NZ_JABBGA010000033.1"/>
</dbReference>
<evidence type="ECO:0000256" key="2">
    <source>
        <dbReference type="ARBA" id="ARBA00023224"/>
    </source>
</evidence>
<dbReference type="InterPro" id="IPR004090">
    <property type="entry name" value="Chemotax_Me-accpt_rcpt"/>
</dbReference>
<dbReference type="GO" id="GO:0004888">
    <property type="term" value="F:transmembrane signaling receptor activity"/>
    <property type="evidence" value="ECO:0007669"/>
    <property type="project" value="InterPro"/>
</dbReference>
<evidence type="ECO:0000313" key="9">
    <source>
        <dbReference type="Proteomes" id="UP000580043"/>
    </source>
</evidence>
<gene>
    <name evidence="8" type="ORF">HHL15_23430</name>
</gene>
<dbReference type="SMART" id="SM00304">
    <property type="entry name" value="HAMP"/>
    <property type="match status" value="2"/>
</dbReference>
<dbReference type="InterPro" id="IPR004089">
    <property type="entry name" value="MCPsignal_dom"/>
</dbReference>
<dbReference type="Proteomes" id="UP000580043">
    <property type="component" value="Unassembled WGS sequence"/>
</dbReference>
<dbReference type="AlphaFoldDB" id="A0A848GBF4"/>
<reference evidence="8 9" key="1">
    <citation type="submission" date="2020-04" db="EMBL/GenBank/DDBJ databases">
        <title>Zoogloea sp. G-4-1-14 isolated from soil.</title>
        <authorList>
            <person name="Dahal R.H."/>
        </authorList>
    </citation>
    <scope>NUCLEOTIDE SEQUENCE [LARGE SCALE GENOMIC DNA]</scope>
    <source>
        <strain evidence="8 9">G-4-1-14</strain>
    </source>
</reference>
<comment type="caution">
    <text evidence="8">The sequence shown here is derived from an EMBL/GenBank/DDBJ whole genome shotgun (WGS) entry which is preliminary data.</text>
</comment>
<dbReference type="Pfam" id="PF00015">
    <property type="entry name" value="MCPsignal"/>
    <property type="match status" value="1"/>
</dbReference>
<dbReference type="CDD" id="cd06225">
    <property type="entry name" value="HAMP"/>
    <property type="match status" value="1"/>
</dbReference>
<dbReference type="GO" id="GO:0006935">
    <property type="term" value="P:chemotaxis"/>
    <property type="evidence" value="ECO:0007669"/>
    <property type="project" value="InterPro"/>
</dbReference>